<evidence type="ECO:0000313" key="1">
    <source>
        <dbReference type="EMBL" id="TNN58593.1"/>
    </source>
</evidence>
<dbReference type="EMBL" id="SRLO01000375">
    <property type="protein sequence ID" value="TNN58593.1"/>
    <property type="molecule type" value="Genomic_DNA"/>
</dbReference>
<protein>
    <submittedName>
        <fullName evidence="1">Uncharacterized protein</fullName>
    </submittedName>
</protein>
<evidence type="ECO:0000313" key="2">
    <source>
        <dbReference type="Proteomes" id="UP000314294"/>
    </source>
</evidence>
<dbReference type="Proteomes" id="UP000314294">
    <property type="component" value="Unassembled WGS sequence"/>
</dbReference>
<gene>
    <name evidence="1" type="ORF">EYF80_031213</name>
</gene>
<organism evidence="1 2">
    <name type="scientific">Liparis tanakae</name>
    <name type="common">Tanaka's snailfish</name>
    <dbReference type="NCBI Taxonomy" id="230148"/>
    <lineage>
        <taxon>Eukaryota</taxon>
        <taxon>Metazoa</taxon>
        <taxon>Chordata</taxon>
        <taxon>Craniata</taxon>
        <taxon>Vertebrata</taxon>
        <taxon>Euteleostomi</taxon>
        <taxon>Actinopterygii</taxon>
        <taxon>Neopterygii</taxon>
        <taxon>Teleostei</taxon>
        <taxon>Neoteleostei</taxon>
        <taxon>Acanthomorphata</taxon>
        <taxon>Eupercaria</taxon>
        <taxon>Perciformes</taxon>
        <taxon>Cottioidei</taxon>
        <taxon>Cottales</taxon>
        <taxon>Liparidae</taxon>
        <taxon>Liparis</taxon>
    </lineage>
</organism>
<name>A0A4Z2H0J2_9TELE</name>
<keyword evidence="2" id="KW-1185">Reference proteome</keyword>
<accession>A0A4Z2H0J2</accession>
<comment type="caution">
    <text evidence="1">The sequence shown here is derived from an EMBL/GenBank/DDBJ whole genome shotgun (WGS) entry which is preliminary data.</text>
</comment>
<reference evidence="1 2" key="1">
    <citation type="submission" date="2019-03" db="EMBL/GenBank/DDBJ databases">
        <title>First draft genome of Liparis tanakae, snailfish: a comprehensive survey of snailfish specific genes.</title>
        <authorList>
            <person name="Kim W."/>
            <person name="Song I."/>
            <person name="Jeong J.-H."/>
            <person name="Kim D."/>
            <person name="Kim S."/>
            <person name="Ryu S."/>
            <person name="Song J.Y."/>
            <person name="Lee S.K."/>
        </authorList>
    </citation>
    <scope>NUCLEOTIDE SEQUENCE [LARGE SCALE GENOMIC DNA]</scope>
    <source>
        <tissue evidence="1">Muscle</tissue>
    </source>
</reference>
<dbReference type="AlphaFoldDB" id="A0A4Z2H0J2"/>
<sequence length="123" mass="12964">MLRGLPLGADEAPQLVAHVAPRPRGGVGVDGGRQVGAVVHCKERKTDRCPEDVYGTTETTTGDKALPPFRMLGCVSYSHLILVMSCSPRLSSSLSCRIFSSSMSISVWPALSSISATSGGMEQ</sequence>
<proteinExistence type="predicted"/>
<dbReference type="OrthoDB" id="6432863at2759"/>